<dbReference type="GO" id="GO:0006824">
    <property type="term" value="P:cobalt ion transport"/>
    <property type="evidence" value="ECO:0007669"/>
    <property type="project" value="UniProtKB-KW"/>
</dbReference>
<evidence type="ECO:0000256" key="14">
    <source>
        <dbReference type="SAM" id="Phobius"/>
    </source>
</evidence>
<keyword evidence="17" id="KW-1185">Reference proteome</keyword>
<evidence type="ECO:0000256" key="1">
    <source>
        <dbReference type="ARBA" id="ARBA00002510"/>
    </source>
</evidence>
<keyword evidence="10" id="KW-0921">Nickel transport</keyword>
<evidence type="ECO:0000256" key="7">
    <source>
        <dbReference type="ARBA" id="ARBA00022692"/>
    </source>
</evidence>
<keyword evidence="9" id="KW-0406">Ion transport</keyword>
<feature type="compositionally biased region" description="Basic and acidic residues" evidence="13">
    <location>
        <begin position="429"/>
        <end position="453"/>
    </location>
</feature>
<feature type="compositionally biased region" description="Polar residues" evidence="13">
    <location>
        <begin position="392"/>
        <end position="401"/>
    </location>
</feature>
<evidence type="ECO:0000256" key="11">
    <source>
        <dbReference type="ARBA" id="ARBA00023136"/>
    </source>
</evidence>
<keyword evidence="6" id="KW-0533">Nickel</keyword>
<evidence type="ECO:0000256" key="5">
    <source>
        <dbReference type="ARBA" id="ARBA00022475"/>
    </source>
</evidence>
<evidence type="ECO:0000256" key="10">
    <source>
        <dbReference type="ARBA" id="ARBA00023112"/>
    </source>
</evidence>
<keyword evidence="3" id="KW-0171">Cobalt transport</keyword>
<evidence type="ECO:0000313" key="17">
    <source>
        <dbReference type="Proteomes" id="UP000468735"/>
    </source>
</evidence>
<evidence type="ECO:0000256" key="6">
    <source>
        <dbReference type="ARBA" id="ARBA00022596"/>
    </source>
</evidence>
<organism evidence="16 17">
    <name type="scientific">Actinomadura rudentiformis</name>
    <dbReference type="NCBI Taxonomy" id="359158"/>
    <lineage>
        <taxon>Bacteria</taxon>
        <taxon>Bacillati</taxon>
        <taxon>Actinomycetota</taxon>
        <taxon>Actinomycetes</taxon>
        <taxon>Streptosporangiales</taxon>
        <taxon>Thermomonosporaceae</taxon>
        <taxon>Actinomadura</taxon>
    </lineage>
</organism>
<evidence type="ECO:0000256" key="8">
    <source>
        <dbReference type="ARBA" id="ARBA00022989"/>
    </source>
</evidence>
<feature type="signal peptide" evidence="15">
    <location>
        <begin position="1"/>
        <end position="25"/>
    </location>
</feature>
<proteinExistence type="predicted"/>
<comment type="caution">
    <text evidence="16">The sequence shown here is derived from an EMBL/GenBank/DDBJ whole genome shotgun (WGS) entry which is preliminary data.</text>
</comment>
<dbReference type="Pfam" id="PF03824">
    <property type="entry name" value="NicO"/>
    <property type="match status" value="1"/>
</dbReference>
<dbReference type="GO" id="GO:0010045">
    <property type="term" value="P:response to nickel cation"/>
    <property type="evidence" value="ECO:0007669"/>
    <property type="project" value="TreeGrafter"/>
</dbReference>
<dbReference type="GO" id="GO:0005886">
    <property type="term" value="C:plasma membrane"/>
    <property type="evidence" value="ECO:0007669"/>
    <property type="project" value="UniProtKB-SubCell"/>
</dbReference>
<dbReference type="PANTHER" id="PTHR40659:SF1">
    <property type="entry name" value="NICKEL_COBALT EFFLUX SYSTEM RCNA"/>
    <property type="match status" value="1"/>
</dbReference>
<keyword evidence="8 14" id="KW-1133">Transmembrane helix</keyword>
<evidence type="ECO:0000313" key="16">
    <source>
        <dbReference type="EMBL" id="KAB2347232.1"/>
    </source>
</evidence>
<feature type="transmembrane region" description="Helical" evidence="14">
    <location>
        <begin position="328"/>
        <end position="352"/>
    </location>
</feature>
<protein>
    <submittedName>
        <fullName evidence="16">Nickel transporter</fullName>
    </submittedName>
</protein>
<dbReference type="GO" id="GO:0032025">
    <property type="term" value="P:response to cobalt ion"/>
    <property type="evidence" value="ECO:0007669"/>
    <property type="project" value="TreeGrafter"/>
</dbReference>
<keyword evidence="11 14" id="KW-0472">Membrane</keyword>
<feature type="region of interest" description="Disordered" evidence="13">
    <location>
        <begin position="370"/>
        <end position="453"/>
    </location>
</feature>
<feature type="transmembrane region" description="Helical" evidence="14">
    <location>
        <begin position="533"/>
        <end position="555"/>
    </location>
</feature>
<dbReference type="InterPro" id="IPR051224">
    <property type="entry name" value="NiCoT_RcnA"/>
</dbReference>
<evidence type="ECO:0000256" key="13">
    <source>
        <dbReference type="SAM" id="MobiDB-lite"/>
    </source>
</evidence>
<dbReference type="AlphaFoldDB" id="A0A6H9YML6"/>
<keyword evidence="4" id="KW-0813">Transport</keyword>
<keyword evidence="12" id="KW-0170">Cobalt</keyword>
<dbReference type="Proteomes" id="UP000468735">
    <property type="component" value="Unassembled WGS sequence"/>
</dbReference>
<feature type="transmembrane region" description="Helical" evidence="14">
    <location>
        <begin position="484"/>
        <end position="512"/>
    </location>
</feature>
<feature type="compositionally biased region" description="Basic residues" evidence="13">
    <location>
        <begin position="370"/>
        <end position="391"/>
    </location>
</feature>
<sequence length="563" mass="57864">MKRLGASLTLLAGLLLITLAQPTSASTTEASQAAPATSAFGNVPGAATLPQHPLGNFSVNRYDGLVVAPGELRVDHVQDLAEIPTAQAGPLLNADRQGWAAERCAEAARSMAGTAAQRPLTFTVRSSVVRTVPGQAGLPTARLECALVASAAEGPITFRDTGGAATVGWREITARGDRMTLTSSDVPTTSRSARLTAYPSDLLSSPLSQWTANLRVRAGGPALGPAETPVTEILPRGADKPARAFADLVANERLTLGFAVTALLIAIALGALHALAPGHGKTIMAAYAVSQGRRARRNILTLGITVTLTHTAGVLALGLIVLSGTVLAPGLVFGGLGAASGLLVAVAGTLMLRRAIRTFKTGTQTHTHAFGHAHAHPHGHGHGHTHSHQPRQRSTPESVQDSARPHLSHTSTSTLIRPAALNGAPSTGLDRRDPDGPEHTGPTEETHDASERSRGAALMGFAGGMVPSPSAVLVLIGAAAIGRAWFGVVLVLAYGVGLALTLILVGLFVMGTGRALASRLSDSSARPRLLRRVSARALPVATSLAVVLLGLGLMLRSLPTAFG</sequence>
<name>A0A6H9YML6_9ACTN</name>
<dbReference type="EMBL" id="WBMT01000009">
    <property type="protein sequence ID" value="KAB2347232.1"/>
    <property type="molecule type" value="Genomic_DNA"/>
</dbReference>
<dbReference type="GO" id="GO:0046583">
    <property type="term" value="F:monoatomic cation efflux transmembrane transporter activity"/>
    <property type="evidence" value="ECO:0007669"/>
    <property type="project" value="TreeGrafter"/>
</dbReference>
<keyword evidence="7 14" id="KW-0812">Transmembrane</keyword>
<reference evidence="16 17" key="1">
    <citation type="submission" date="2019-09" db="EMBL/GenBank/DDBJ databases">
        <title>Actinomadura physcomitrii sp. nov., a novel actinomycete isolated from moss [Physcomitrium sphaericum (Ludw) Fuernr].</title>
        <authorList>
            <person name="Zhuang X."/>
            <person name="Liu C."/>
        </authorList>
    </citation>
    <scope>NUCLEOTIDE SEQUENCE [LARGE SCALE GENOMIC DNA]</scope>
    <source>
        <strain evidence="16 17">HMC1</strain>
    </source>
</reference>
<accession>A0A6H9YML6</accession>
<feature type="transmembrane region" description="Helical" evidence="14">
    <location>
        <begin position="299"/>
        <end position="322"/>
    </location>
</feature>
<keyword evidence="5" id="KW-1003">Cell membrane</keyword>
<evidence type="ECO:0000256" key="12">
    <source>
        <dbReference type="ARBA" id="ARBA00023285"/>
    </source>
</evidence>
<evidence type="ECO:0000256" key="3">
    <source>
        <dbReference type="ARBA" id="ARBA00022426"/>
    </source>
</evidence>
<evidence type="ECO:0000256" key="15">
    <source>
        <dbReference type="SAM" id="SignalP"/>
    </source>
</evidence>
<comment type="subcellular location">
    <subcellularLocation>
        <location evidence="2">Cell membrane</location>
        <topology evidence="2">Multi-pass membrane protein</topology>
    </subcellularLocation>
</comment>
<dbReference type="PANTHER" id="PTHR40659">
    <property type="entry name" value="NICKEL/COBALT EFFLUX SYSTEM RCNA"/>
    <property type="match status" value="1"/>
</dbReference>
<evidence type="ECO:0000256" key="9">
    <source>
        <dbReference type="ARBA" id="ARBA00023065"/>
    </source>
</evidence>
<gene>
    <name evidence="16" type="ORF">F8566_19600</name>
</gene>
<dbReference type="GO" id="GO:0015099">
    <property type="term" value="F:nickel cation transmembrane transporter activity"/>
    <property type="evidence" value="ECO:0007669"/>
    <property type="project" value="InterPro"/>
</dbReference>
<dbReference type="RefSeq" id="WP_151561872.1">
    <property type="nucleotide sequence ID" value="NZ_WBMT01000009.1"/>
</dbReference>
<feature type="transmembrane region" description="Helical" evidence="14">
    <location>
        <begin position="456"/>
        <end position="478"/>
    </location>
</feature>
<dbReference type="OrthoDB" id="271709at2"/>
<evidence type="ECO:0000256" key="2">
    <source>
        <dbReference type="ARBA" id="ARBA00004651"/>
    </source>
</evidence>
<evidence type="ECO:0000256" key="4">
    <source>
        <dbReference type="ARBA" id="ARBA00022448"/>
    </source>
</evidence>
<comment type="function">
    <text evidence="1">Efflux system for nickel and cobalt.</text>
</comment>
<dbReference type="InterPro" id="IPR011541">
    <property type="entry name" value="Ni/Co_transpt_high_affinity"/>
</dbReference>
<feature type="chain" id="PRO_5026092068" evidence="15">
    <location>
        <begin position="26"/>
        <end position="563"/>
    </location>
</feature>
<feature type="transmembrane region" description="Helical" evidence="14">
    <location>
        <begin position="256"/>
        <end position="278"/>
    </location>
</feature>
<keyword evidence="15" id="KW-0732">Signal</keyword>